<evidence type="ECO:0000313" key="1">
    <source>
        <dbReference type="EMBL" id="CAL1405993.1"/>
    </source>
</evidence>
<accession>A0AAV2G5P4</accession>
<keyword evidence="2" id="KW-1185">Reference proteome</keyword>
<name>A0AAV2G5P4_9ROSI</name>
<evidence type="ECO:0000313" key="2">
    <source>
        <dbReference type="Proteomes" id="UP001497516"/>
    </source>
</evidence>
<dbReference type="Proteomes" id="UP001497516">
    <property type="component" value="Chromosome 8"/>
</dbReference>
<dbReference type="EMBL" id="OZ034821">
    <property type="protein sequence ID" value="CAL1405993.1"/>
    <property type="molecule type" value="Genomic_DNA"/>
</dbReference>
<organism evidence="1 2">
    <name type="scientific">Linum trigynum</name>
    <dbReference type="NCBI Taxonomy" id="586398"/>
    <lineage>
        <taxon>Eukaryota</taxon>
        <taxon>Viridiplantae</taxon>
        <taxon>Streptophyta</taxon>
        <taxon>Embryophyta</taxon>
        <taxon>Tracheophyta</taxon>
        <taxon>Spermatophyta</taxon>
        <taxon>Magnoliopsida</taxon>
        <taxon>eudicotyledons</taxon>
        <taxon>Gunneridae</taxon>
        <taxon>Pentapetalae</taxon>
        <taxon>rosids</taxon>
        <taxon>fabids</taxon>
        <taxon>Malpighiales</taxon>
        <taxon>Linaceae</taxon>
        <taxon>Linum</taxon>
    </lineage>
</organism>
<sequence>MAVLENRVRSSDRQCHKCYLMLEMNARRGQMLNTPGNTAMFVPMLVFNSFFDVHETGGVQGQHGLEHDRVRGCVDLNMVCEHGHVPRCVPLNFVYEHGYVVECVDDDVVLDMAMMLPTSTL</sequence>
<proteinExistence type="predicted"/>
<protein>
    <submittedName>
        <fullName evidence="1">Uncharacterized protein</fullName>
    </submittedName>
</protein>
<gene>
    <name evidence="1" type="ORF">LTRI10_LOCUS45749</name>
</gene>
<reference evidence="1 2" key="1">
    <citation type="submission" date="2024-04" db="EMBL/GenBank/DDBJ databases">
        <authorList>
            <person name="Fracassetti M."/>
        </authorList>
    </citation>
    <scope>NUCLEOTIDE SEQUENCE [LARGE SCALE GENOMIC DNA]</scope>
</reference>
<dbReference type="AlphaFoldDB" id="A0AAV2G5P4"/>